<proteinExistence type="predicted"/>
<accession>A0A7S1A8I3</accession>
<sequence length="612" mass="70603">MASWVPSPSKWPRVDDLVSRVSAPAELFGDTLSYPLTQNFIPVELQRKWLDKRGVHDDDWRFLAAYLAEGKELRAKLLAVVERICQARDWWLDVQADQRFRHAHPWRWALSSRFSRASFSWVSTVVPFLYPTWISDMHEVERRINLLEEMHKELCRFIGFAHHCMYRLLQWRSRDPAGLAAEAHERVKEQLRIQTSCLVDLAERLLTIEMGASSIIETTGWSQGQSPSGVWKVSMMDLEGATSHALMDVGKPGHLSRWRGAYLMWCLSAVAACTYALWRQRSPTELLLLCSSQGMSTLRQFFQEWVEEPYQKITTTLLASDRGDPIVAADVLAYEKEVLTNMTHNFYQLVGAPITSEAESKIRDGDITLAVDYFEGRLDDPILSMVRGYLIESSMLQAQKMKVTMYDMCHSIEKMMADVRLNVAVSSLFPISTLLYFAFSFMRRRRDRAHNYWVRDCRRKLDELDRYLNEMGVTEAFPPGDEPLEFSTPRFDVNEDFIIGHRSSRHAVAELLLTDKPRALHRTLTLSKLEEDLVKQHKEPNQNVTWEQSGLVLSNLSVLWTMCERGLSAREIRCFTDDMSSLSSPALTVPQKLHIVGRMRLSYSCFDFRAVP</sequence>
<dbReference type="AlphaFoldDB" id="A0A7S1A8I3"/>
<evidence type="ECO:0000256" key="3">
    <source>
        <dbReference type="ARBA" id="ARBA00022989"/>
    </source>
</evidence>
<keyword evidence="5 6" id="KW-0472">Membrane</keyword>
<keyword evidence="3 6" id="KW-1133">Transmembrane helix</keyword>
<dbReference type="Pfam" id="PF08637">
    <property type="entry name" value="NCA2"/>
    <property type="match status" value="2"/>
</dbReference>
<keyword evidence="4" id="KW-0496">Mitochondrion</keyword>
<feature type="transmembrane region" description="Helical" evidence="6">
    <location>
        <begin position="421"/>
        <end position="439"/>
    </location>
</feature>
<evidence type="ECO:0000256" key="2">
    <source>
        <dbReference type="ARBA" id="ARBA00022692"/>
    </source>
</evidence>
<organism evidence="7">
    <name type="scientific">Noctiluca scintillans</name>
    <name type="common">Sea sparkle</name>
    <name type="synonym">Red tide dinoflagellate</name>
    <dbReference type="NCBI Taxonomy" id="2966"/>
    <lineage>
        <taxon>Eukaryota</taxon>
        <taxon>Sar</taxon>
        <taxon>Alveolata</taxon>
        <taxon>Dinophyceae</taxon>
        <taxon>Noctilucales</taxon>
        <taxon>Noctilucaceae</taxon>
        <taxon>Noctiluca</taxon>
    </lineage>
</organism>
<evidence type="ECO:0000256" key="5">
    <source>
        <dbReference type="ARBA" id="ARBA00023136"/>
    </source>
</evidence>
<keyword evidence="2 6" id="KW-0812">Transmembrane</keyword>
<dbReference type="InterPro" id="IPR013946">
    <property type="entry name" value="NCA2-like"/>
</dbReference>
<dbReference type="GO" id="GO:0005741">
    <property type="term" value="C:mitochondrial outer membrane"/>
    <property type="evidence" value="ECO:0007669"/>
    <property type="project" value="TreeGrafter"/>
</dbReference>
<dbReference type="EMBL" id="HBFQ01029119">
    <property type="protein sequence ID" value="CAD8846140.1"/>
    <property type="molecule type" value="Transcribed_RNA"/>
</dbReference>
<name>A0A7S1A8I3_NOCSC</name>
<evidence type="ECO:0000256" key="6">
    <source>
        <dbReference type="SAM" id="Phobius"/>
    </source>
</evidence>
<evidence type="ECO:0000256" key="1">
    <source>
        <dbReference type="ARBA" id="ARBA00004225"/>
    </source>
</evidence>
<dbReference type="PANTHER" id="PTHR28234:SF1">
    <property type="entry name" value="NUCLEAR CONTROL OF ATPASE PROTEIN 2"/>
    <property type="match status" value="1"/>
</dbReference>
<reference evidence="7" key="1">
    <citation type="submission" date="2021-01" db="EMBL/GenBank/DDBJ databases">
        <authorList>
            <person name="Corre E."/>
            <person name="Pelletier E."/>
            <person name="Niang G."/>
            <person name="Scheremetjew M."/>
            <person name="Finn R."/>
            <person name="Kale V."/>
            <person name="Holt S."/>
            <person name="Cochrane G."/>
            <person name="Meng A."/>
            <person name="Brown T."/>
            <person name="Cohen L."/>
        </authorList>
    </citation>
    <scope>NUCLEOTIDE SEQUENCE</scope>
</reference>
<gene>
    <name evidence="7" type="ORF">NSCI0253_LOCUS20490</name>
</gene>
<comment type="subcellular location">
    <subcellularLocation>
        <location evidence="1">Mitochondrion membrane</location>
        <topology evidence="1">Multi-pass membrane protein</topology>
    </subcellularLocation>
</comment>
<protein>
    <recommendedName>
        <fullName evidence="8">Nuclear control of ATPase protein 2</fullName>
    </recommendedName>
</protein>
<evidence type="ECO:0000313" key="7">
    <source>
        <dbReference type="EMBL" id="CAD8846140.1"/>
    </source>
</evidence>
<evidence type="ECO:0000256" key="4">
    <source>
        <dbReference type="ARBA" id="ARBA00023128"/>
    </source>
</evidence>
<dbReference type="PANTHER" id="PTHR28234">
    <property type="entry name" value="NUCLEAR CONTROL OF ATPASE PROTEIN 2"/>
    <property type="match status" value="1"/>
</dbReference>
<evidence type="ECO:0008006" key="8">
    <source>
        <dbReference type="Google" id="ProtNLM"/>
    </source>
</evidence>